<dbReference type="InterPro" id="IPR003661">
    <property type="entry name" value="HisK_dim/P_dom"/>
</dbReference>
<feature type="domain" description="Histidine kinase" evidence="7">
    <location>
        <begin position="98"/>
        <end position="309"/>
    </location>
</feature>
<dbReference type="SMART" id="SM00387">
    <property type="entry name" value="HATPase_c"/>
    <property type="match status" value="1"/>
</dbReference>
<comment type="catalytic activity">
    <reaction evidence="1">
        <text>ATP + protein L-histidine = ADP + protein N-phospho-L-histidine.</text>
        <dbReference type="EC" id="2.7.13.3"/>
    </reaction>
</comment>
<dbReference type="PANTHER" id="PTHR43547:SF2">
    <property type="entry name" value="HYBRID SIGNAL TRANSDUCTION HISTIDINE KINASE C"/>
    <property type="match status" value="1"/>
</dbReference>
<evidence type="ECO:0000256" key="4">
    <source>
        <dbReference type="ARBA" id="ARBA00022777"/>
    </source>
</evidence>
<dbReference type="InterPro" id="IPR004358">
    <property type="entry name" value="Sig_transdc_His_kin-like_C"/>
</dbReference>
<feature type="transmembrane region" description="Helical" evidence="6">
    <location>
        <begin position="6"/>
        <end position="32"/>
    </location>
</feature>
<keyword evidence="5" id="KW-0902">Two-component regulatory system</keyword>
<accession>A0ABQ0BIB7</accession>
<keyword evidence="6" id="KW-0472">Membrane</keyword>
<keyword evidence="6" id="KW-0812">Transmembrane</keyword>
<dbReference type="PANTHER" id="PTHR43547">
    <property type="entry name" value="TWO-COMPONENT HISTIDINE KINASE"/>
    <property type="match status" value="1"/>
</dbReference>
<organism evidence="8 9">
    <name type="scientific">Blautia hominis</name>
    <dbReference type="NCBI Taxonomy" id="2025493"/>
    <lineage>
        <taxon>Bacteria</taxon>
        <taxon>Bacillati</taxon>
        <taxon>Bacillota</taxon>
        <taxon>Clostridia</taxon>
        <taxon>Lachnospirales</taxon>
        <taxon>Lachnospiraceae</taxon>
        <taxon>Blautia</taxon>
    </lineage>
</organism>
<keyword evidence="4 8" id="KW-0808">Transferase</keyword>
<dbReference type="Pfam" id="PF02518">
    <property type="entry name" value="HATPase_c"/>
    <property type="match status" value="1"/>
</dbReference>
<keyword evidence="4 8" id="KW-0418">Kinase</keyword>
<dbReference type="GO" id="GO:0016301">
    <property type="term" value="F:kinase activity"/>
    <property type="evidence" value="ECO:0007669"/>
    <property type="project" value="UniProtKB-KW"/>
</dbReference>
<dbReference type="SUPFAM" id="SSF55874">
    <property type="entry name" value="ATPase domain of HSP90 chaperone/DNA topoisomerase II/histidine kinase"/>
    <property type="match status" value="1"/>
</dbReference>
<dbReference type="Pfam" id="PF00512">
    <property type="entry name" value="HisKA"/>
    <property type="match status" value="1"/>
</dbReference>
<evidence type="ECO:0000256" key="2">
    <source>
        <dbReference type="ARBA" id="ARBA00012438"/>
    </source>
</evidence>
<evidence type="ECO:0000256" key="5">
    <source>
        <dbReference type="ARBA" id="ARBA00023012"/>
    </source>
</evidence>
<evidence type="ECO:0000313" key="9">
    <source>
        <dbReference type="Proteomes" id="UP001600943"/>
    </source>
</evidence>
<evidence type="ECO:0000313" key="8">
    <source>
        <dbReference type="EMBL" id="GAA6411196.1"/>
    </source>
</evidence>
<dbReference type="EMBL" id="BAABYW010000002">
    <property type="protein sequence ID" value="GAA6411196.1"/>
    <property type="molecule type" value="Genomic_DNA"/>
</dbReference>
<dbReference type="Proteomes" id="UP001600943">
    <property type="component" value="Unassembled WGS sequence"/>
</dbReference>
<dbReference type="Gene3D" id="1.10.287.130">
    <property type="match status" value="1"/>
</dbReference>
<dbReference type="PRINTS" id="PR00344">
    <property type="entry name" value="BCTRLSENSOR"/>
</dbReference>
<gene>
    <name evidence="8" type="ORF">K040078D81_53130</name>
</gene>
<proteinExistence type="predicted"/>
<dbReference type="EC" id="2.7.13.3" evidence="2"/>
<dbReference type="PROSITE" id="PS50109">
    <property type="entry name" value="HIS_KIN"/>
    <property type="match status" value="1"/>
</dbReference>
<keyword evidence="6" id="KW-1133">Transmembrane helix</keyword>
<dbReference type="RefSeq" id="WP_390409858.1">
    <property type="nucleotide sequence ID" value="NZ_BAABYW010000002.1"/>
</dbReference>
<protein>
    <recommendedName>
        <fullName evidence="2">histidine kinase</fullName>
        <ecNumber evidence="2">2.7.13.3</ecNumber>
    </recommendedName>
</protein>
<evidence type="ECO:0000256" key="3">
    <source>
        <dbReference type="ARBA" id="ARBA00022553"/>
    </source>
</evidence>
<comment type="caution">
    <text evidence="8">The sequence shown here is derived from an EMBL/GenBank/DDBJ whole genome shotgun (WGS) entry which is preliminary data.</text>
</comment>
<evidence type="ECO:0000256" key="1">
    <source>
        <dbReference type="ARBA" id="ARBA00000085"/>
    </source>
</evidence>
<dbReference type="InterPro" id="IPR003594">
    <property type="entry name" value="HATPase_dom"/>
</dbReference>
<dbReference type="SUPFAM" id="SSF47384">
    <property type="entry name" value="Homodimeric domain of signal transducing histidine kinase"/>
    <property type="match status" value="1"/>
</dbReference>
<dbReference type="InterPro" id="IPR036890">
    <property type="entry name" value="HATPase_C_sf"/>
</dbReference>
<evidence type="ECO:0000259" key="7">
    <source>
        <dbReference type="PROSITE" id="PS50109"/>
    </source>
</evidence>
<dbReference type="InterPro" id="IPR036097">
    <property type="entry name" value="HisK_dim/P_sf"/>
</dbReference>
<sequence>MGEWGMSGALWTGVVFCLGMLAGAGVFVGWYYRRMRRQLDGVLERLDRAIGGHLQESSFDESMDAAITQRLNQLVEMSQMNCEQADRERNLVKGLISDISHQVRTPLTNIMLYAGLLEEQELGEHAGEMASRIRRQADKLDFFMKELVRSSYLETEMIAVHVEKSSVDELIARACQAVEMQALKKEIVIEAVPSPEMAFFDMKWTVEALVNLLDNAVKYSPVGAVVGIRAVPYESFLCIQVKDEGIGIREEEQGLIFQRFYRSPEVAGVKGLGIGLYLVREIIKKQGGYVKVRSEAGSGAVFSVYLRRQ</sequence>
<dbReference type="Gene3D" id="3.30.565.10">
    <property type="entry name" value="Histidine kinase-like ATPase, C-terminal domain"/>
    <property type="match status" value="1"/>
</dbReference>
<dbReference type="SMART" id="SM00388">
    <property type="entry name" value="HisKA"/>
    <property type="match status" value="1"/>
</dbReference>
<evidence type="ECO:0000256" key="6">
    <source>
        <dbReference type="SAM" id="Phobius"/>
    </source>
</evidence>
<keyword evidence="3" id="KW-0597">Phosphoprotein</keyword>
<keyword evidence="9" id="KW-1185">Reference proteome</keyword>
<name>A0ABQ0BIB7_9FIRM</name>
<reference evidence="8 9" key="1">
    <citation type="submission" date="2024-04" db="EMBL/GenBank/DDBJ databases">
        <title>Defined microbial consortia suppress multidrug-resistant proinflammatory Enterobacteriaceae via ecological control.</title>
        <authorList>
            <person name="Furuichi M."/>
            <person name="Kawaguchi T."/>
            <person name="Pust M."/>
            <person name="Yasuma K."/>
            <person name="Plichta D."/>
            <person name="Hasegawa N."/>
            <person name="Ohya T."/>
            <person name="Bhattarai S."/>
            <person name="Sasajima S."/>
            <person name="Aoto Y."/>
            <person name="Tuganbaev T."/>
            <person name="Yaginuma M."/>
            <person name="Ueda M."/>
            <person name="Okahashi N."/>
            <person name="Amafuji K."/>
            <person name="Kiridooshi Y."/>
            <person name="Sugita K."/>
            <person name="Strazar M."/>
            <person name="Skelly A."/>
            <person name="Suda W."/>
            <person name="Hattori M."/>
            <person name="Nakamoto N."/>
            <person name="Caballero S."/>
            <person name="Norman J."/>
            <person name="Olle B."/>
            <person name="Tanoue T."/>
            <person name="Arita M."/>
            <person name="Bucci V."/>
            <person name="Atarashi K."/>
            <person name="Xavier R."/>
            <person name="Honda K."/>
        </authorList>
    </citation>
    <scope>NUCLEOTIDE SEQUENCE [LARGE SCALE GENOMIC DNA]</scope>
    <source>
        <strain evidence="9">k04-0078-D8-1</strain>
    </source>
</reference>
<dbReference type="InterPro" id="IPR005467">
    <property type="entry name" value="His_kinase_dom"/>
</dbReference>
<dbReference type="CDD" id="cd00082">
    <property type="entry name" value="HisKA"/>
    <property type="match status" value="1"/>
</dbReference>